<accession>A0A0K1H037</accession>
<evidence type="ECO:0000313" key="2">
    <source>
        <dbReference type="Proteomes" id="UP000118435"/>
    </source>
</evidence>
<gene>
    <name evidence="1" type="primary">Cy82</name>
</gene>
<protein>
    <submittedName>
        <fullName evidence="1">Uncharacterized protein</fullName>
    </submittedName>
</protein>
<dbReference type="Proteomes" id="UP000118435">
    <property type="component" value="Segment"/>
</dbReference>
<dbReference type="EMBL" id="KP796148">
    <property type="protein sequence ID" value="AKT72828.1"/>
    <property type="molecule type" value="Genomic_DNA"/>
</dbReference>
<proteinExistence type="predicted"/>
<evidence type="ECO:0000313" key="1">
    <source>
        <dbReference type="EMBL" id="AKT72828.1"/>
    </source>
</evidence>
<organism evidence="1 2">
    <name type="scientific">Cynomolgus macaque cytomegalovirus strain Mauritius</name>
    <dbReference type="NCBI Taxonomy" id="1690255"/>
    <lineage>
        <taxon>Viruses</taxon>
        <taxon>Duplodnaviria</taxon>
        <taxon>Heunggongvirae</taxon>
        <taxon>Peploviricota</taxon>
        <taxon>Herviviricetes</taxon>
        <taxon>Herpesvirales</taxon>
        <taxon>Orthoherpesviridae</taxon>
        <taxon>Betaherpesvirinae</taxon>
        <taxon>Cytomegalovirus</taxon>
        <taxon>Cytomegalovirus macacinebeta3</taxon>
    </lineage>
</organism>
<reference evidence="1 2" key="1">
    <citation type="journal article" date="2016" name="BMC Genomics">
        <title>A novel strain of cynomolgus macaque cytomegalovirus: implications for host-virus co-evolution.</title>
        <authorList>
            <person name="Russell J.N."/>
            <person name="Marsh A.K."/>
            <person name="Willer D.O."/>
            <person name="Ambagala A.P."/>
            <person name="Dzamba M."/>
            <person name="Chan J.K."/>
            <person name="Pilon R."/>
            <person name="Fournier J."/>
            <person name="Brudno M."/>
            <person name="Antony J.M."/>
            <person name="Sandstrom P."/>
            <person name="Evans B.J."/>
            <person name="MacDonald K.S."/>
        </authorList>
    </citation>
    <scope>NUCLEOTIDE SEQUENCE [LARGE SCALE GENOMIC DNA]</scope>
    <source>
        <strain evidence="1">Mauritius</strain>
    </source>
</reference>
<name>A0A0K1H037_9BETA</name>
<sequence length="128" mass="13632">MVMMAQRLHRVSIFSGVHSFLSRSVSENSKVASSESRSQNWPLPRPPNNWSVHWDWVKRKGLLLARSPPPLPAVIDPVCDVPAATLAVAAAAAAATAAASGTWRGCACHNSSFVISLSGCVRSNSQPV</sequence>